<protein>
    <submittedName>
        <fullName evidence="1">Uncharacterized protein</fullName>
    </submittedName>
</protein>
<sequence>MSQRISSELSEGHQLTILAHRRNAGYLLPTDAEFSKPNHDLDAVVVEDMPVRAAVLLSRAIRMYRSQSSSGRTGPTDWLALGTLLPMVERVACLGVLPRSAQTAIEELEAQTTARVMGIAVDPWPGPEAPAVTEQILSFSPQVVLIGTGTQCTRIGLCYWAAWETEQVMA</sequence>
<accession>A0A3A4F4W8</accession>
<dbReference type="Proteomes" id="UP000266615">
    <property type="component" value="Unassembled WGS sequence"/>
</dbReference>
<evidence type="ECO:0000313" key="1">
    <source>
        <dbReference type="EMBL" id="RJN33143.1"/>
    </source>
</evidence>
<comment type="caution">
    <text evidence="1">The sequence shown here is derived from an EMBL/GenBank/DDBJ whole genome shotgun (WGS) entry which is preliminary data.</text>
</comment>
<gene>
    <name evidence="1" type="ORF">D3250_05015</name>
</gene>
<keyword evidence="2" id="KW-1185">Reference proteome</keyword>
<reference evidence="1 2" key="1">
    <citation type="submission" date="2018-09" db="EMBL/GenBank/DDBJ databases">
        <title>Nesterenkonia natronophila sp. nov., an alkaliphilic actinobacteriume isolated from a soda lake, and emended description of the genus Nesterenkonia.</title>
        <authorList>
            <person name="Menes R.J."/>
            <person name="Iriarte A."/>
        </authorList>
    </citation>
    <scope>NUCLEOTIDE SEQUENCE [LARGE SCALE GENOMIC DNA]</scope>
    <source>
        <strain evidence="1 2">M8</strain>
    </source>
</reference>
<dbReference type="RefSeq" id="WP_119902188.1">
    <property type="nucleotide sequence ID" value="NZ_QYZP01000001.1"/>
</dbReference>
<evidence type="ECO:0000313" key="2">
    <source>
        <dbReference type="Proteomes" id="UP000266615"/>
    </source>
</evidence>
<dbReference type="AlphaFoldDB" id="A0A3A4F4W8"/>
<organism evidence="1 2">
    <name type="scientific">Nesterenkonia natronophila</name>
    <dbReference type="NCBI Taxonomy" id="2174932"/>
    <lineage>
        <taxon>Bacteria</taxon>
        <taxon>Bacillati</taxon>
        <taxon>Actinomycetota</taxon>
        <taxon>Actinomycetes</taxon>
        <taxon>Micrococcales</taxon>
        <taxon>Micrococcaceae</taxon>
        <taxon>Nesterenkonia</taxon>
    </lineage>
</organism>
<dbReference type="EMBL" id="QYZP01000001">
    <property type="protein sequence ID" value="RJN33143.1"/>
    <property type="molecule type" value="Genomic_DNA"/>
</dbReference>
<proteinExistence type="predicted"/>
<name>A0A3A4F4W8_9MICC</name>